<dbReference type="Proteomes" id="UP000035369">
    <property type="component" value="Unassembled WGS sequence"/>
</dbReference>
<keyword evidence="5" id="KW-1185">Reference proteome</keyword>
<dbReference type="AlphaFoldDB" id="A0A6P0FSZ3"/>
<dbReference type="Proteomes" id="UP000471082">
    <property type="component" value="Unassembled WGS sequence"/>
</dbReference>
<dbReference type="RefSeq" id="WP_046932039.1">
    <property type="nucleotide sequence ID" value="NZ_CP116305.1"/>
</dbReference>
<evidence type="ECO:0000313" key="2">
    <source>
        <dbReference type="EMBL" id="KLC07861.1"/>
    </source>
</evidence>
<protein>
    <submittedName>
        <fullName evidence="3">Uncharacterized protein</fullName>
    </submittedName>
</protein>
<evidence type="ECO:0000313" key="5">
    <source>
        <dbReference type="Proteomes" id="UP000035369"/>
    </source>
</evidence>
<gene>
    <name evidence="4" type="ORF">DB769_16895</name>
    <name evidence="3" type="ORF">G3W61_12565</name>
    <name evidence="2" type="ORF">XP315_08640</name>
</gene>
<dbReference type="Proteomes" id="UP000289372">
    <property type="component" value="Unassembled WGS sequence"/>
</dbReference>
<organism evidence="3 7">
    <name type="scientific">Xanthomonas perforans</name>
    <dbReference type="NCBI Taxonomy" id="442694"/>
    <lineage>
        <taxon>Bacteria</taxon>
        <taxon>Pseudomonadati</taxon>
        <taxon>Pseudomonadota</taxon>
        <taxon>Gammaproteobacteria</taxon>
        <taxon>Lysobacterales</taxon>
        <taxon>Lysobacteraceae</taxon>
        <taxon>Xanthomonas</taxon>
    </lineage>
</organism>
<evidence type="ECO:0000313" key="6">
    <source>
        <dbReference type="Proteomes" id="UP000289372"/>
    </source>
</evidence>
<comment type="caution">
    <text evidence="3">The sequence shown here is derived from an EMBL/GenBank/DDBJ whole genome shotgun (WGS) entry which is preliminary data.</text>
</comment>
<dbReference type="EMBL" id="PUUL01000103">
    <property type="protein sequence ID" value="RXD51380.1"/>
    <property type="molecule type" value="Genomic_DNA"/>
</dbReference>
<reference evidence="4 6" key="2">
    <citation type="submission" date="2018-02" db="EMBL/GenBank/DDBJ databases">
        <title>Characterization of Xanthomonas diversity in transplant houses and field plants.</title>
        <authorList>
            <person name="Abrahamian P."/>
            <person name="Timilsina S."/>
            <person name="Minsavage G.V."/>
            <person name="Goss E.M."/>
            <person name="Jones J.B."/>
            <person name="Vallad G.E."/>
        </authorList>
    </citation>
    <scope>NUCLEOTIDE SEQUENCE [LARGE SCALE GENOMIC DNA]</scope>
    <source>
        <strain evidence="4 6">GEV2132</strain>
    </source>
</reference>
<sequence length="154" mass="16324">MARQIIDLDTPQQGGGRGDPPRAAFQKTNDNFGELYQKNADQDTAIAGKEASLGFRPVRQGGGTGMGANTVYVGWNTVGSGRLKVQVDAVSLGDMLHTSWYDPLTTNSPGWLVATTRDGLAEGATKAINGRPGIWKCTGVWLDGGTNAIFVRIS</sequence>
<reference evidence="3 7" key="3">
    <citation type="submission" date="2019-11" db="EMBL/GenBank/DDBJ databases">
        <title>Genome-resolved metagenomics to study the prevalence of co-infection and intraspecific heterogeneity among plant pathogen metapopulations.</title>
        <authorList>
            <person name="Newberry E."/>
            <person name="Bhandari R."/>
            <person name="Kemble J."/>
            <person name="Sikora E."/>
            <person name="Potnis N."/>
        </authorList>
    </citation>
    <scope>NUCLEOTIDE SEQUENCE [LARGE SCALE GENOMIC DNA]</scope>
    <source>
        <strain evidence="3">Xp_Tom_Tuscaloosa_18b</strain>
    </source>
</reference>
<evidence type="ECO:0000313" key="3">
    <source>
        <dbReference type="EMBL" id="NEL77073.1"/>
    </source>
</evidence>
<reference evidence="2 5" key="1">
    <citation type="submission" date="2015-02" db="EMBL/GenBank/DDBJ databases">
        <title>Whole genome sequencing of multiple isolates of three species of pepper and tomato-infecting xanthomonads reveals genetic diversity in field strains and pinpoints effectors responsible for host specificity.</title>
        <authorList>
            <person name="Schwartz A."/>
            <person name="Dahlbeck D."/>
            <person name="Staskawicz B."/>
            <person name="Bart R."/>
            <person name="Potnis N."/>
            <person name="Minsavage G."/>
            <person name="Timilsina S."/>
            <person name="Goss E."/>
            <person name="Jones J."/>
            <person name="Vallad G."/>
            <person name="Barak J."/>
            <person name="Miller S."/>
            <person name="Ritchie D."/>
            <person name="Martins J.Jr."/>
            <person name="Patane J.S."/>
            <person name="Setubal J.C."/>
        </authorList>
    </citation>
    <scope>NUCLEOTIDE SEQUENCE [LARGE SCALE GENOMIC DNA]</scope>
    <source>
        <strain evidence="2 5">Xp3-15</strain>
    </source>
</reference>
<evidence type="ECO:0000256" key="1">
    <source>
        <dbReference type="SAM" id="MobiDB-lite"/>
    </source>
</evidence>
<dbReference type="EMBL" id="JZUY01000036">
    <property type="protein sequence ID" value="KLC07861.1"/>
    <property type="molecule type" value="Genomic_DNA"/>
</dbReference>
<dbReference type="EMBL" id="JAAGYU010000052">
    <property type="protein sequence ID" value="NEL77073.1"/>
    <property type="molecule type" value="Genomic_DNA"/>
</dbReference>
<name>A0A6P0FSZ3_XANPE</name>
<evidence type="ECO:0000313" key="7">
    <source>
        <dbReference type="Proteomes" id="UP000471082"/>
    </source>
</evidence>
<proteinExistence type="predicted"/>
<evidence type="ECO:0000313" key="4">
    <source>
        <dbReference type="EMBL" id="RXD51380.1"/>
    </source>
</evidence>
<accession>A0A6P0FSZ3</accession>
<feature type="region of interest" description="Disordered" evidence="1">
    <location>
        <begin position="1"/>
        <end position="22"/>
    </location>
</feature>